<evidence type="ECO:0000256" key="1">
    <source>
        <dbReference type="SAM" id="MobiDB-lite"/>
    </source>
</evidence>
<feature type="compositionally biased region" description="Acidic residues" evidence="1">
    <location>
        <begin position="1085"/>
        <end position="1095"/>
    </location>
</feature>
<gene>
    <name evidence="2" type="ORF">B0H17DRAFT_1272321</name>
</gene>
<proteinExistence type="predicted"/>
<evidence type="ECO:0000313" key="3">
    <source>
        <dbReference type="Proteomes" id="UP001221757"/>
    </source>
</evidence>
<name>A0AAD7DNA6_MYCRO</name>
<sequence>MCWDAPTVLTALLTTFMAYAFLSSDFFNVQNRDTSAPLLVSPATPRNPLQRPAVPETCSFTPYSSPNANTTNLPSFPRDSPRLSMDTPARYVPKAFVYNTPINPQTFGSVPDSGYSSLSSRTSNYHSPFTPATPLPTQPAPCETYLQLYSSGDLQAHAGSSNSWELQCIICNKWVRTSVPTRRALSIVNHFSNLESHCSSGKCISRITRASTAPPVLSPRKAPVASTSVIPPTEDDNDDDDDNNDPFHFQYGRSSSVPPEALSSHAPESPLHPFSAPSPMVIVQTCPGSRLDWPVDVGLFMETFPFHRIGVHPGSLAFNVEMHDHGTKVIAFSKECTGEARLNGCCFHCAKIPADVQRLVDLAVQADTHVNHRFLSWSQIRNLLVDRTEEVRKWRLKSLNSACNFATAVRKLADYKCFMDAVAGMDIPRLRQLVSVGLRRGSSPAAIIRMMQSALEGVYCPRPILDSRTVDIALMVYRLGGRKLLYAVNHGLGLPSLRTLRNHMAFTRVMPTMGMICVSDILHNICEVVLKPCEAAAVPQPLRGVSFMIDEVALKERANHFRHNNSIGGLCWRHSAKINLQLKTYHDAVKISEKIKAEEVHLGKEMTVVSVSCFGESGTYPILALPTCKFVGPAESSIIYETVTNAWLEHAAAKVGMPWSWATDGESSHRRAGYDQFFKYRLTLSTSPIFSTLASMVGLNIFTGLCTLIRSAAGMALCNGRIINPAVLTRFLARLPDQCDDSVRKILFPDDPQDVPRAVELMESIIEILEYDFGQAEADAAADLNSIRLLALLLKSILAPFITPNMSLTEQMTHLSTYAHLTFTLFHMNQLTFMSNQLYGDSQSMIKNVFFCLAKQQHLDPTQPFYLFQVGDDPLERLFGKLRMLGGHNSAMSYAQAIERLGHACDLQAVYLRQPDLDQGQRRISMNRAEGVDHLNMISWTGHAIAGDCHNTSVWEEGSKVAQQIFAKLRFPPPSYDYAAIFSDLEIDMLCPFGDGKYPGVESDVDRSIIAPEKTSTTSSARPPSSSPSTSTLTAASSTPCIPPPLPTGTPTPSPVSTSHPLLDTDSAIPPPPGDTPSETPVATNDDDDIEDESTEGIPFEDTLDNIPELALPSGRGIDPNDYLDVDGKWVHKQRICCVVINADFEPKSTERLKCVRGHTKVNAKKRDDINPEAILGVNTFIVSDPFFTLLRPGQTLSLAVVRSTAIHEDGISCGSILAPTIRNPMAKVKLSGQVLSMTMIPTLDDKLPESESASAQPRPSLHEDMRSPDWIAEEQSPWSWIWNGRFLKVDSASSGTKQTTEKVVIVSVPGVLTELVNYRPVDALSRLGECAYEINSEGRSWELDDGPMGAVCELLWDAVIVQKIPLTSLTSVKKSPEFPYAFDNGKPVLVCQAGTQLLIQEHNNKVERTCHLCGKRGGNWRAHISTHILRFIRCINETLRAPVYLRRKGPTTHVETNCAMVSAFNYKPADQVSKSTPCRNVPVVCKLCFPDVPRPSASQHAQWRYNMPEHLSTAHPEYSSPLSPGGTRLPHEVWESMKVDMTEELALGILEASIPAVFEDVAGPDEGLDRGNTVGRKRTRKPVGAPQQTRHRGS</sequence>
<dbReference type="Proteomes" id="UP001221757">
    <property type="component" value="Unassembled WGS sequence"/>
</dbReference>
<feature type="compositionally biased region" description="Acidic residues" evidence="1">
    <location>
        <begin position="233"/>
        <end position="244"/>
    </location>
</feature>
<keyword evidence="3" id="KW-1185">Reference proteome</keyword>
<feature type="region of interest" description="Disordered" evidence="1">
    <location>
        <begin position="214"/>
        <end position="270"/>
    </location>
</feature>
<feature type="region of interest" description="Disordered" evidence="1">
    <location>
        <begin position="1562"/>
        <end position="1595"/>
    </location>
</feature>
<organism evidence="2 3">
    <name type="scientific">Mycena rosella</name>
    <name type="common">Pink bonnet</name>
    <name type="synonym">Agaricus rosellus</name>
    <dbReference type="NCBI Taxonomy" id="1033263"/>
    <lineage>
        <taxon>Eukaryota</taxon>
        <taxon>Fungi</taxon>
        <taxon>Dikarya</taxon>
        <taxon>Basidiomycota</taxon>
        <taxon>Agaricomycotina</taxon>
        <taxon>Agaricomycetes</taxon>
        <taxon>Agaricomycetidae</taxon>
        <taxon>Agaricales</taxon>
        <taxon>Marasmiineae</taxon>
        <taxon>Mycenaceae</taxon>
        <taxon>Mycena</taxon>
    </lineage>
</organism>
<dbReference type="EMBL" id="JARKIE010000038">
    <property type="protein sequence ID" value="KAJ7695509.1"/>
    <property type="molecule type" value="Genomic_DNA"/>
</dbReference>
<reference evidence="2" key="1">
    <citation type="submission" date="2023-03" db="EMBL/GenBank/DDBJ databases">
        <title>Massive genome expansion in bonnet fungi (Mycena s.s.) driven by repeated elements and novel gene families across ecological guilds.</title>
        <authorList>
            <consortium name="Lawrence Berkeley National Laboratory"/>
            <person name="Harder C.B."/>
            <person name="Miyauchi S."/>
            <person name="Viragh M."/>
            <person name="Kuo A."/>
            <person name="Thoen E."/>
            <person name="Andreopoulos B."/>
            <person name="Lu D."/>
            <person name="Skrede I."/>
            <person name="Drula E."/>
            <person name="Henrissat B."/>
            <person name="Morin E."/>
            <person name="Kohler A."/>
            <person name="Barry K."/>
            <person name="LaButti K."/>
            <person name="Morin E."/>
            <person name="Salamov A."/>
            <person name="Lipzen A."/>
            <person name="Mereny Z."/>
            <person name="Hegedus B."/>
            <person name="Baldrian P."/>
            <person name="Stursova M."/>
            <person name="Weitz H."/>
            <person name="Taylor A."/>
            <person name="Grigoriev I.V."/>
            <person name="Nagy L.G."/>
            <person name="Martin F."/>
            <person name="Kauserud H."/>
        </authorList>
    </citation>
    <scope>NUCLEOTIDE SEQUENCE</scope>
    <source>
        <strain evidence="2">CBHHK067</strain>
    </source>
</reference>
<accession>A0AAD7DNA6</accession>
<feature type="compositionally biased region" description="Low complexity" evidence="1">
    <location>
        <begin position="1015"/>
        <end position="1040"/>
    </location>
</feature>
<protein>
    <submittedName>
        <fullName evidence="2">Uncharacterized protein</fullName>
    </submittedName>
</protein>
<comment type="caution">
    <text evidence="2">The sequence shown here is derived from an EMBL/GenBank/DDBJ whole genome shotgun (WGS) entry which is preliminary data.</text>
</comment>
<evidence type="ECO:0000313" key="2">
    <source>
        <dbReference type="EMBL" id="KAJ7695509.1"/>
    </source>
</evidence>
<feature type="compositionally biased region" description="Pro residues" evidence="1">
    <location>
        <begin position="1041"/>
        <end position="1054"/>
    </location>
</feature>
<feature type="region of interest" description="Disordered" evidence="1">
    <location>
        <begin position="1012"/>
        <end position="1119"/>
    </location>
</feature>